<feature type="domain" description="Amidohydrolase-related" evidence="1">
    <location>
        <begin position="215"/>
        <end position="272"/>
    </location>
</feature>
<dbReference type="OrthoDB" id="194468at2759"/>
<dbReference type="Proteomes" id="UP000054321">
    <property type="component" value="Unassembled WGS sequence"/>
</dbReference>
<protein>
    <recommendedName>
        <fullName evidence="1">Amidohydrolase-related domain-containing protein</fullName>
    </recommendedName>
</protein>
<reference evidence="3" key="2">
    <citation type="submission" date="2015-01" db="EMBL/GenBank/DDBJ databases">
        <title>Evolutionary Origins and Diversification of the Mycorrhizal Mutualists.</title>
        <authorList>
            <consortium name="DOE Joint Genome Institute"/>
            <consortium name="Mycorrhizal Genomics Consortium"/>
            <person name="Kohler A."/>
            <person name="Kuo A."/>
            <person name="Nagy L.G."/>
            <person name="Floudas D."/>
            <person name="Copeland A."/>
            <person name="Barry K.W."/>
            <person name="Cichocki N."/>
            <person name="Veneault-Fourrey C."/>
            <person name="LaButti K."/>
            <person name="Lindquist E.A."/>
            <person name="Lipzen A."/>
            <person name="Lundell T."/>
            <person name="Morin E."/>
            <person name="Murat C."/>
            <person name="Riley R."/>
            <person name="Ohm R."/>
            <person name="Sun H."/>
            <person name="Tunlid A."/>
            <person name="Henrissat B."/>
            <person name="Grigoriev I.V."/>
            <person name="Hibbett D.S."/>
            <person name="Martin F."/>
        </authorList>
    </citation>
    <scope>NUCLEOTIDE SEQUENCE [LARGE SCALE GENOMIC DNA]</scope>
    <source>
        <strain evidence="3">Zn</strain>
    </source>
</reference>
<dbReference type="SUPFAM" id="SSF51556">
    <property type="entry name" value="Metallo-dependent hydrolases"/>
    <property type="match status" value="1"/>
</dbReference>
<name>A0A0C3HXY1_OIDMZ</name>
<dbReference type="InterPro" id="IPR011059">
    <property type="entry name" value="Metal-dep_hydrolase_composite"/>
</dbReference>
<accession>A0A0C3HXY1</accession>
<evidence type="ECO:0000313" key="3">
    <source>
        <dbReference type="Proteomes" id="UP000054321"/>
    </source>
</evidence>
<keyword evidence="3" id="KW-1185">Reference proteome</keyword>
<dbReference type="HOGENOM" id="CLU_023620_6_1_1"/>
<dbReference type="Pfam" id="PF01979">
    <property type="entry name" value="Amidohydro_1"/>
    <property type="match status" value="2"/>
</dbReference>
<evidence type="ECO:0000259" key="1">
    <source>
        <dbReference type="Pfam" id="PF01979"/>
    </source>
</evidence>
<dbReference type="PANTHER" id="PTHR43135:SF3">
    <property type="entry name" value="ALPHA-D-RIBOSE 1-METHYLPHOSPHONATE 5-TRIPHOSPHATE DIPHOSPHATASE"/>
    <property type="match status" value="1"/>
</dbReference>
<reference evidence="2 3" key="1">
    <citation type="submission" date="2014-04" db="EMBL/GenBank/DDBJ databases">
        <authorList>
            <consortium name="DOE Joint Genome Institute"/>
            <person name="Kuo A."/>
            <person name="Martino E."/>
            <person name="Perotto S."/>
            <person name="Kohler A."/>
            <person name="Nagy L.G."/>
            <person name="Floudas D."/>
            <person name="Copeland A."/>
            <person name="Barry K.W."/>
            <person name="Cichocki N."/>
            <person name="Veneault-Fourrey C."/>
            <person name="LaButti K."/>
            <person name="Lindquist E.A."/>
            <person name="Lipzen A."/>
            <person name="Lundell T."/>
            <person name="Morin E."/>
            <person name="Murat C."/>
            <person name="Sun H."/>
            <person name="Tunlid A."/>
            <person name="Henrissat B."/>
            <person name="Grigoriev I.V."/>
            <person name="Hibbett D.S."/>
            <person name="Martin F."/>
            <person name="Nordberg H.P."/>
            <person name="Cantor M.N."/>
            <person name="Hua S.X."/>
        </authorList>
    </citation>
    <scope>NUCLEOTIDE SEQUENCE [LARGE SCALE GENOMIC DNA]</scope>
    <source>
        <strain evidence="2 3">Zn</strain>
    </source>
</reference>
<organism evidence="2 3">
    <name type="scientific">Oidiodendron maius (strain Zn)</name>
    <dbReference type="NCBI Taxonomy" id="913774"/>
    <lineage>
        <taxon>Eukaryota</taxon>
        <taxon>Fungi</taxon>
        <taxon>Dikarya</taxon>
        <taxon>Ascomycota</taxon>
        <taxon>Pezizomycotina</taxon>
        <taxon>Leotiomycetes</taxon>
        <taxon>Leotiomycetes incertae sedis</taxon>
        <taxon>Myxotrichaceae</taxon>
        <taxon>Oidiodendron</taxon>
    </lineage>
</organism>
<dbReference type="InterPro" id="IPR006680">
    <property type="entry name" value="Amidohydro-rel"/>
</dbReference>
<dbReference type="Gene3D" id="2.30.40.10">
    <property type="entry name" value="Urease, subunit C, domain 1"/>
    <property type="match status" value="1"/>
</dbReference>
<sequence length="276" mass="29166">MSKVVITNAIVFDGHSLQEKLSVTIGSGLISSIDSSTDTSNATIIDGTGQTLLPGFIDAHVHLANDAEIAASLLAQLAKAGVTTALDMGYFSGAVRDSLRNRPGIAELYIAGNFASATGSLHSRITKASLIDSPEAAVQFVEERVAEGVDYIKIVADVPGPSQEVIDTVVHEARRHGKLTVAHAASSKAFPMAQEGKVDIITHVPLDLPLDEASEDALKACTSLPAKLFRLENRGEIAVGKRADLVLVDGNPLENITATAKVKRVWIAGKEVELER</sequence>
<dbReference type="InterPro" id="IPR032466">
    <property type="entry name" value="Metal_Hydrolase"/>
</dbReference>
<dbReference type="GO" id="GO:0016810">
    <property type="term" value="F:hydrolase activity, acting on carbon-nitrogen (but not peptide) bonds"/>
    <property type="evidence" value="ECO:0007669"/>
    <property type="project" value="InterPro"/>
</dbReference>
<gene>
    <name evidence="2" type="ORF">OIDMADRAFT_46983</name>
</gene>
<dbReference type="PANTHER" id="PTHR43135">
    <property type="entry name" value="ALPHA-D-RIBOSE 1-METHYLPHOSPHONATE 5-TRIPHOSPHATE DIPHOSPHATASE"/>
    <property type="match status" value="1"/>
</dbReference>
<dbReference type="AlphaFoldDB" id="A0A0C3HXY1"/>
<dbReference type="InterPro" id="IPR051781">
    <property type="entry name" value="Metallo-dep_Hydrolase"/>
</dbReference>
<proteinExistence type="predicted"/>
<evidence type="ECO:0000313" key="2">
    <source>
        <dbReference type="EMBL" id="KIN07077.1"/>
    </source>
</evidence>
<dbReference type="InParanoid" id="A0A0C3HXY1"/>
<dbReference type="Gene3D" id="3.20.20.140">
    <property type="entry name" value="Metal-dependent hydrolases"/>
    <property type="match status" value="1"/>
</dbReference>
<dbReference type="STRING" id="913774.A0A0C3HXY1"/>
<feature type="domain" description="Amidohydrolase-related" evidence="1">
    <location>
        <begin position="51"/>
        <end position="203"/>
    </location>
</feature>
<dbReference type="EMBL" id="KN832870">
    <property type="protein sequence ID" value="KIN07077.1"/>
    <property type="molecule type" value="Genomic_DNA"/>
</dbReference>
<dbReference type="SUPFAM" id="SSF51338">
    <property type="entry name" value="Composite domain of metallo-dependent hydrolases"/>
    <property type="match status" value="1"/>
</dbReference>